<reference evidence="1 2" key="1">
    <citation type="journal article" date="2006" name="Science">
        <title>The genome of black cottonwood, Populus trichocarpa (Torr. &amp; Gray).</title>
        <authorList>
            <person name="Tuskan G.A."/>
            <person name="Difazio S."/>
            <person name="Jansson S."/>
            <person name="Bohlmann J."/>
            <person name="Grigoriev I."/>
            <person name="Hellsten U."/>
            <person name="Putnam N."/>
            <person name="Ralph S."/>
            <person name="Rombauts S."/>
            <person name="Salamov A."/>
            <person name="Schein J."/>
            <person name="Sterck L."/>
            <person name="Aerts A."/>
            <person name="Bhalerao R.R."/>
            <person name="Bhalerao R.P."/>
            <person name="Blaudez D."/>
            <person name="Boerjan W."/>
            <person name="Brun A."/>
            <person name="Brunner A."/>
            <person name="Busov V."/>
            <person name="Campbell M."/>
            <person name="Carlson J."/>
            <person name="Chalot M."/>
            <person name="Chapman J."/>
            <person name="Chen G.L."/>
            <person name="Cooper D."/>
            <person name="Coutinho P.M."/>
            <person name="Couturier J."/>
            <person name="Covert S."/>
            <person name="Cronk Q."/>
            <person name="Cunningham R."/>
            <person name="Davis J."/>
            <person name="Degroeve S."/>
            <person name="Dejardin A."/>
            <person name="Depamphilis C."/>
            <person name="Detter J."/>
            <person name="Dirks B."/>
            <person name="Dubchak I."/>
            <person name="Duplessis S."/>
            <person name="Ehlting J."/>
            <person name="Ellis B."/>
            <person name="Gendler K."/>
            <person name="Goodstein D."/>
            <person name="Gribskov M."/>
            <person name="Grimwood J."/>
            <person name="Groover A."/>
            <person name="Gunter L."/>
            <person name="Hamberger B."/>
            <person name="Heinze B."/>
            <person name="Helariutta Y."/>
            <person name="Henrissat B."/>
            <person name="Holligan D."/>
            <person name="Holt R."/>
            <person name="Huang W."/>
            <person name="Islam-Faridi N."/>
            <person name="Jones S."/>
            <person name="Jones-Rhoades M."/>
            <person name="Jorgensen R."/>
            <person name="Joshi C."/>
            <person name="Kangasjarvi J."/>
            <person name="Karlsson J."/>
            <person name="Kelleher C."/>
            <person name="Kirkpatrick R."/>
            <person name="Kirst M."/>
            <person name="Kohler A."/>
            <person name="Kalluri U."/>
            <person name="Larimer F."/>
            <person name="Leebens-Mack J."/>
            <person name="Leple J.C."/>
            <person name="Locascio P."/>
            <person name="Lou Y."/>
            <person name="Lucas S."/>
            <person name="Martin F."/>
            <person name="Montanini B."/>
            <person name="Napoli C."/>
            <person name="Nelson D.R."/>
            <person name="Nelson C."/>
            <person name="Nieminen K."/>
            <person name="Nilsson O."/>
            <person name="Pereda V."/>
            <person name="Peter G."/>
            <person name="Philippe R."/>
            <person name="Pilate G."/>
            <person name="Poliakov A."/>
            <person name="Razumovskaya J."/>
            <person name="Richardson P."/>
            <person name="Rinaldi C."/>
            <person name="Ritland K."/>
            <person name="Rouze P."/>
            <person name="Ryaboy D."/>
            <person name="Schmutz J."/>
            <person name="Schrader J."/>
            <person name="Segerman B."/>
            <person name="Shin H."/>
            <person name="Siddiqui A."/>
            <person name="Sterky F."/>
            <person name="Terry A."/>
            <person name="Tsai C.J."/>
            <person name="Uberbacher E."/>
            <person name="Unneberg P."/>
            <person name="Vahala J."/>
            <person name="Wall K."/>
            <person name="Wessler S."/>
            <person name="Yang G."/>
            <person name="Yin T."/>
            <person name="Douglas C."/>
            <person name="Marra M."/>
            <person name="Sandberg G."/>
            <person name="Van de Peer Y."/>
            <person name="Rokhsar D."/>
        </authorList>
    </citation>
    <scope>NUCLEOTIDE SEQUENCE [LARGE SCALE GENOMIC DNA]</scope>
    <source>
        <strain evidence="2">cv. Nisqually</strain>
    </source>
</reference>
<evidence type="ECO:0000313" key="1">
    <source>
        <dbReference type="EMBL" id="KAI9384241.1"/>
    </source>
</evidence>
<dbReference type="Proteomes" id="UP000006729">
    <property type="component" value="Chromosome 12"/>
</dbReference>
<gene>
    <name evidence="1" type="ORF">POPTR_012G032376v4</name>
</gene>
<accession>A0ACC0S3X9</accession>
<protein>
    <submittedName>
        <fullName evidence="1">Uncharacterized protein</fullName>
    </submittedName>
</protein>
<evidence type="ECO:0000313" key="2">
    <source>
        <dbReference type="Proteomes" id="UP000006729"/>
    </source>
</evidence>
<organism evidence="1 2">
    <name type="scientific">Populus trichocarpa</name>
    <name type="common">Western balsam poplar</name>
    <name type="synonym">Populus balsamifera subsp. trichocarpa</name>
    <dbReference type="NCBI Taxonomy" id="3694"/>
    <lineage>
        <taxon>Eukaryota</taxon>
        <taxon>Viridiplantae</taxon>
        <taxon>Streptophyta</taxon>
        <taxon>Embryophyta</taxon>
        <taxon>Tracheophyta</taxon>
        <taxon>Spermatophyta</taxon>
        <taxon>Magnoliopsida</taxon>
        <taxon>eudicotyledons</taxon>
        <taxon>Gunneridae</taxon>
        <taxon>Pentapetalae</taxon>
        <taxon>rosids</taxon>
        <taxon>fabids</taxon>
        <taxon>Malpighiales</taxon>
        <taxon>Salicaceae</taxon>
        <taxon>Saliceae</taxon>
        <taxon>Populus</taxon>
    </lineage>
</organism>
<dbReference type="EMBL" id="CM009301">
    <property type="protein sequence ID" value="KAI9384241.1"/>
    <property type="molecule type" value="Genomic_DNA"/>
</dbReference>
<name>A0ACC0S3X9_POPTR</name>
<proteinExistence type="predicted"/>
<comment type="caution">
    <text evidence="1">The sequence shown here is derived from an EMBL/GenBank/DDBJ whole genome shotgun (WGS) entry which is preliminary data.</text>
</comment>
<sequence length="1159" mass="132313">MFAFTSMGAQIDHTVNSQPGPYIFKINGQCHHLMGSLVPIDAESPRFAQLYIFDTDNEIANRLHPFNNDNCQSSLDENVVNKLIDMLDSSNALVKLFRQVRHRLNNDEFPNFKLRLIGKRDGDSKQYDDPSSNDVCGLIVGDIGESQTDRDIIIEGYSRNLRRISKLHPKFMSLQYPLLFPYGEDGYHTDILFTNQEHYTPSKRQKVTMRAYYAYVIQERLGDSSTLTKGGRLYQQFLVDAFMNVEQERLDFIRSNQENLRTESYKGVQDAVLRGDVNGSSTGKIILPSSLTGSPRYMINNYHDAMAICRHYGNPDLFITFTCNVNWPEIQREIKKSRNYKAEDKPDIIARVFRYKLNDMISFIKSGQPFGKTIADVCAIEFKKRGLPHTHLLIWLASEYKFRSPQDVDSVISAELLNKADDPHCYAIVSKFMLHGPCGIASPKAQCMKGNQCSKKFPKKFKQSTVFGENGFVFYKRRNFPASFVMKNGIALSNSYVVPYNKELLIRYNAHVNVEICCQSMLIKYLFKYVSKGSDRCRAVIQGQTNDEIQAYLNCRFVCPYEAVWRLLQFPIHSRNPAVERLQIHLPMQHSVVFFGNQNLSSVLRKNGLNKTMLTGWFDQNKEDVEATQLYYSQFPNKYVWDARQKEWIYRTRGFSLGRITYVHPAAGELYFLKMLLNHVKGATSFEYLRCVSGIVYPTFQLACKALGLLDDGKEWAEAFSEAVLTASSSQLRQLFVSVTLFCQIASPQDLLDQFWHTMHDDIRIKLSSFSPHNLHFSDNELKNYVLYELEQLFNALATSLKDYNLPLPNDRLMSEIRNNLLREELNYDISELRSNNEASISLLNTFQKKIYDRVMESISKNQQSLIFVYGHGGTGKTFLWHSLINSIRSEGLIVLAVASSGIASILLPGGRTAHSRFKIPLAINENSTCEIKKNTHLSRLIETTTLIVWDEAPMNNRYCFETLDRSLRDIMGQTGHSNHNQPFGGKSILLGGDYRQILPVIPGGTKEDIINASLSSSPLWPKFEIMLLKQNMRLSIAGLGSDEINEIKTFAKWILKIGDGDLCDIPFFDELDESLIKIPCDLQLHTSGDPIKAMVSAIYPSIEQPALEPSYFKERAIITPKTLLLLKSIISYLELHMVLNAFILAMILLMHLPVITTI</sequence>
<keyword evidence="2" id="KW-1185">Reference proteome</keyword>